<accession>A0A8J4XD69</accession>
<evidence type="ECO:0000256" key="1">
    <source>
        <dbReference type="SAM" id="MobiDB-lite"/>
    </source>
</evidence>
<feature type="region of interest" description="Disordered" evidence="1">
    <location>
        <begin position="1"/>
        <end position="33"/>
    </location>
</feature>
<protein>
    <submittedName>
        <fullName evidence="2">Uncharacterized protein</fullName>
    </submittedName>
</protein>
<reference evidence="2" key="1">
    <citation type="submission" date="2020-07" db="EMBL/GenBank/DDBJ databases">
        <title>Clarias magur genome sequencing, assembly and annotation.</title>
        <authorList>
            <person name="Kushwaha B."/>
            <person name="Kumar R."/>
            <person name="Das P."/>
            <person name="Joshi C.G."/>
            <person name="Kumar D."/>
            <person name="Nagpure N.S."/>
            <person name="Pandey M."/>
            <person name="Agarwal S."/>
            <person name="Srivastava S."/>
            <person name="Singh M."/>
            <person name="Sahoo L."/>
            <person name="Jayasankar P."/>
            <person name="Meher P.K."/>
            <person name="Koringa P.G."/>
            <person name="Iquebal M.A."/>
            <person name="Das S.P."/>
            <person name="Bit A."/>
            <person name="Patnaik S."/>
            <person name="Patel N."/>
            <person name="Shah T.M."/>
            <person name="Hinsu A."/>
            <person name="Jena J.K."/>
        </authorList>
    </citation>
    <scope>NUCLEOTIDE SEQUENCE</scope>
    <source>
        <strain evidence="2">CIFAMagur01</strain>
        <tissue evidence="2">Testis</tissue>
    </source>
</reference>
<dbReference type="AlphaFoldDB" id="A0A8J4XD69"/>
<comment type="caution">
    <text evidence="2">The sequence shown here is derived from an EMBL/GenBank/DDBJ whole genome shotgun (WGS) entry which is preliminary data.</text>
</comment>
<name>A0A8J4XD69_CLAMG</name>
<organism evidence="2 3">
    <name type="scientific">Clarias magur</name>
    <name type="common">Asian catfish</name>
    <name type="synonym">Macropteronotus magur</name>
    <dbReference type="NCBI Taxonomy" id="1594786"/>
    <lineage>
        <taxon>Eukaryota</taxon>
        <taxon>Metazoa</taxon>
        <taxon>Chordata</taxon>
        <taxon>Craniata</taxon>
        <taxon>Vertebrata</taxon>
        <taxon>Euteleostomi</taxon>
        <taxon>Actinopterygii</taxon>
        <taxon>Neopterygii</taxon>
        <taxon>Teleostei</taxon>
        <taxon>Ostariophysi</taxon>
        <taxon>Siluriformes</taxon>
        <taxon>Clariidae</taxon>
        <taxon>Clarias</taxon>
    </lineage>
</organism>
<gene>
    <name evidence="2" type="ORF">DAT39_013045</name>
</gene>
<evidence type="ECO:0000313" key="3">
    <source>
        <dbReference type="Proteomes" id="UP000727407"/>
    </source>
</evidence>
<dbReference type="EMBL" id="QNUK01000243">
    <property type="protein sequence ID" value="KAF5897240.1"/>
    <property type="molecule type" value="Genomic_DNA"/>
</dbReference>
<feature type="compositionally biased region" description="Basic and acidic residues" evidence="1">
    <location>
        <begin position="1"/>
        <end position="12"/>
    </location>
</feature>
<sequence>MRSASRSRERVLRIGSVDSRPTSRSGRGGSGTHFLRGRISVLQIAGCLSGDSTFNLSVYHH</sequence>
<evidence type="ECO:0000313" key="2">
    <source>
        <dbReference type="EMBL" id="KAF5897240.1"/>
    </source>
</evidence>
<keyword evidence="3" id="KW-1185">Reference proteome</keyword>
<proteinExistence type="predicted"/>
<dbReference type="Proteomes" id="UP000727407">
    <property type="component" value="Unassembled WGS sequence"/>
</dbReference>